<dbReference type="GO" id="GO:0016491">
    <property type="term" value="F:oxidoreductase activity"/>
    <property type="evidence" value="ECO:0007669"/>
    <property type="project" value="UniProtKB-KW"/>
</dbReference>
<protein>
    <submittedName>
        <fullName evidence="3">Short-chain dehydrogenase</fullName>
    </submittedName>
</protein>
<organism evidence="3">
    <name type="scientific">Vibrio coralliilyticus</name>
    <dbReference type="NCBI Taxonomy" id="190893"/>
    <lineage>
        <taxon>Bacteria</taxon>
        <taxon>Pseudomonadati</taxon>
        <taxon>Pseudomonadota</taxon>
        <taxon>Gammaproteobacteria</taxon>
        <taxon>Vibrionales</taxon>
        <taxon>Vibrionaceae</taxon>
        <taxon>Vibrio</taxon>
    </lineage>
</organism>
<dbReference type="InterPro" id="IPR002347">
    <property type="entry name" value="SDR_fam"/>
</dbReference>
<dbReference type="EMBL" id="JXXR01000001">
    <property type="protein sequence ID" value="KJY77602.1"/>
    <property type="molecule type" value="Genomic_DNA"/>
</dbReference>
<evidence type="ECO:0000256" key="1">
    <source>
        <dbReference type="ARBA" id="ARBA00006484"/>
    </source>
</evidence>
<dbReference type="CDD" id="cd11731">
    <property type="entry name" value="Lin1944_like_SDR_c"/>
    <property type="match status" value="1"/>
</dbReference>
<gene>
    <name evidence="3" type="ORF">TW71_00790</name>
</gene>
<dbReference type="PANTHER" id="PTHR43477">
    <property type="entry name" value="DIHYDROANTICAPSIN 7-DEHYDROGENASE"/>
    <property type="match status" value="1"/>
</dbReference>
<name>A0A837GB73_9VIBR</name>
<proteinExistence type="inferred from homology"/>
<comment type="similarity">
    <text evidence="1">Belongs to the short-chain dehydrogenases/reductases (SDR) family.</text>
</comment>
<dbReference type="AlphaFoldDB" id="A0A837GB73"/>
<keyword evidence="2" id="KW-0560">Oxidoreductase</keyword>
<dbReference type="InterPro" id="IPR036291">
    <property type="entry name" value="NAD(P)-bd_dom_sf"/>
</dbReference>
<evidence type="ECO:0000313" key="3">
    <source>
        <dbReference type="EMBL" id="KJY77602.1"/>
    </source>
</evidence>
<dbReference type="NCBIfam" id="NF005754">
    <property type="entry name" value="PRK07578.1"/>
    <property type="match status" value="1"/>
</dbReference>
<dbReference type="PRINTS" id="PR00081">
    <property type="entry name" value="GDHRDH"/>
</dbReference>
<dbReference type="PANTHER" id="PTHR43477:SF1">
    <property type="entry name" value="DIHYDROANTICAPSIN 7-DEHYDROGENASE"/>
    <property type="match status" value="1"/>
</dbReference>
<comment type="caution">
    <text evidence="3">The sequence shown here is derived from an EMBL/GenBank/DDBJ whole genome shotgun (WGS) entry which is preliminary data.</text>
</comment>
<dbReference type="InterPro" id="IPR051122">
    <property type="entry name" value="SDR_DHRS6-like"/>
</dbReference>
<accession>A0A837GB73</accession>
<dbReference type="SUPFAM" id="SSF51735">
    <property type="entry name" value="NAD(P)-binding Rossmann-fold domains"/>
    <property type="match status" value="1"/>
</dbReference>
<dbReference type="Pfam" id="PF13561">
    <property type="entry name" value="adh_short_C2"/>
    <property type="match status" value="1"/>
</dbReference>
<evidence type="ECO:0000256" key="2">
    <source>
        <dbReference type="ARBA" id="ARBA00023002"/>
    </source>
</evidence>
<sequence length="200" mass="20971">MKVLVIGATGTIGKAVVEQLSTQHEVIRAGYKGGDVQVDLSSKTSIEELFNRVGTLDAIVSTAGAANFVSLNEAKDEDFQLALGNKLMGQVNLVRVGQKYLSDGGSITLTSGVLSHQPMPGSVTLSMVNGALESFTKAAALEVERNIRVNVVSPVFVKETMEMMGMDPTSGLSADDTAQAYVASIEGSANGETLDVLDFV</sequence>
<dbReference type="Gene3D" id="3.40.50.720">
    <property type="entry name" value="NAD(P)-binding Rossmann-like Domain"/>
    <property type="match status" value="1"/>
</dbReference>
<reference evidence="3" key="1">
    <citation type="journal article" date="2015" name="BMC Genomics">
        <title>Genome mining reveals unlocked bioactive potential of marine Gram-negative bacteria.</title>
        <authorList>
            <person name="Machado H."/>
            <person name="Sonnenschein E.C."/>
            <person name="Melchiorsen J."/>
            <person name="Gram L."/>
        </authorList>
    </citation>
    <scope>NUCLEOTIDE SEQUENCE</scope>
    <source>
        <strain evidence="3">S2052</strain>
    </source>
</reference>